<evidence type="ECO:0000313" key="1">
    <source>
        <dbReference type="EMBL" id="DAD99391.1"/>
    </source>
</evidence>
<name>A0A8S5NY99_9CAUD</name>
<protein>
    <submittedName>
        <fullName evidence="1">Uncharacterized protein</fullName>
    </submittedName>
</protein>
<reference evidence="1" key="1">
    <citation type="journal article" date="2021" name="Proc. Natl. Acad. Sci. U.S.A.">
        <title>A Catalog of Tens of Thousands of Viruses from Human Metagenomes Reveals Hidden Associations with Chronic Diseases.</title>
        <authorList>
            <person name="Tisza M.J."/>
            <person name="Buck C.B."/>
        </authorList>
    </citation>
    <scope>NUCLEOTIDE SEQUENCE</scope>
    <source>
        <strain evidence="1">CtrBM8</strain>
    </source>
</reference>
<proteinExistence type="predicted"/>
<organism evidence="1">
    <name type="scientific">Myoviridae sp. ctrBM8</name>
    <dbReference type="NCBI Taxonomy" id="2825178"/>
    <lineage>
        <taxon>Viruses</taxon>
        <taxon>Duplodnaviria</taxon>
        <taxon>Heunggongvirae</taxon>
        <taxon>Uroviricota</taxon>
        <taxon>Caudoviricetes</taxon>
    </lineage>
</organism>
<dbReference type="EMBL" id="BK015283">
    <property type="protein sequence ID" value="DAD99391.1"/>
    <property type="molecule type" value="Genomic_DNA"/>
</dbReference>
<accession>A0A8S5NY99</accession>
<sequence>MIYAFKRIENDAVQYGFALEQSNDWDAYQEITEEEHARLFAGQSEGKIIKFKEDATPYLVESEPQKTEKEKYNAGLISKEEYNAFIDRQREAAYQQETDPLGMQVMRGELDRAEWLAKIAEIKQRYPKVE</sequence>